<evidence type="ECO:0000256" key="1">
    <source>
        <dbReference type="SAM" id="MobiDB-lite"/>
    </source>
</evidence>
<protein>
    <recommendedName>
        <fullName evidence="4">Serine-threonine/tyrosine-protein kinase catalytic domain-containing protein</fullName>
    </recommendedName>
</protein>
<sequence>MEAYKRWVRQNSEYVHSLESLADVTLKWLPITQVPINQFGYISPKNAIHGFGVLIMEMVSGKKNRKFSHEDGSNNLLGCAWRLYIEDRGLDIMCPSLRDKCISSQREADCTKVQFQLAAKAVTFCRSKLSRSPNLVSRKRFEYKRSPSQSTRSKQPVSYK</sequence>
<keyword evidence="3" id="KW-1185">Reference proteome</keyword>
<dbReference type="Proteomes" id="UP001172457">
    <property type="component" value="Chromosome 7"/>
</dbReference>
<dbReference type="PANTHER" id="PTHR27006">
    <property type="entry name" value="PROMASTIGOTE SURFACE ANTIGEN PROTEIN PSA"/>
    <property type="match status" value="1"/>
</dbReference>
<evidence type="ECO:0008006" key="4">
    <source>
        <dbReference type="Google" id="ProtNLM"/>
    </source>
</evidence>
<evidence type="ECO:0000313" key="3">
    <source>
        <dbReference type="Proteomes" id="UP001172457"/>
    </source>
</evidence>
<dbReference type="PANTHER" id="PTHR27006:SF587">
    <property type="entry name" value="RECEPTOR-LIKE SERINE_THREONINE-PROTEIN KINASE"/>
    <property type="match status" value="1"/>
</dbReference>
<comment type="caution">
    <text evidence="2">The sequence shown here is derived from an EMBL/GenBank/DDBJ whole genome shotgun (WGS) entry which is preliminary data.</text>
</comment>
<name>A0AA38SLN4_9ASTR</name>
<dbReference type="EMBL" id="JARYMX010000007">
    <property type="protein sequence ID" value="KAJ9541143.1"/>
    <property type="molecule type" value="Genomic_DNA"/>
</dbReference>
<dbReference type="AlphaFoldDB" id="A0AA38SLN4"/>
<proteinExistence type="predicted"/>
<accession>A0AA38SLN4</accession>
<evidence type="ECO:0000313" key="2">
    <source>
        <dbReference type="EMBL" id="KAJ9541143.1"/>
    </source>
</evidence>
<feature type="compositionally biased region" description="Polar residues" evidence="1">
    <location>
        <begin position="146"/>
        <end position="160"/>
    </location>
</feature>
<organism evidence="2 3">
    <name type="scientific">Centaurea solstitialis</name>
    <name type="common">yellow star-thistle</name>
    <dbReference type="NCBI Taxonomy" id="347529"/>
    <lineage>
        <taxon>Eukaryota</taxon>
        <taxon>Viridiplantae</taxon>
        <taxon>Streptophyta</taxon>
        <taxon>Embryophyta</taxon>
        <taxon>Tracheophyta</taxon>
        <taxon>Spermatophyta</taxon>
        <taxon>Magnoliopsida</taxon>
        <taxon>eudicotyledons</taxon>
        <taxon>Gunneridae</taxon>
        <taxon>Pentapetalae</taxon>
        <taxon>asterids</taxon>
        <taxon>campanulids</taxon>
        <taxon>Asterales</taxon>
        <taxon>Asteraceae</taxon>
        <taxon>Carduoideae</taxon>
        <taxon>Cardueae</taxon>
        <taxon>Centaureinae</taxon>
        <taxon>Centaurea</taxon>
    </lineage>
</organism>
<gene>
    <name evidence="2" type="ORF">OSB04_027649</name>
</gene>
<feature type="region of interest" description="Disordered" evidence="1">
    <location>
        <begin position="140"/>
        <end position="160"/>
    </location>
</feature>
<reference evidence="2" key="1">
    <citation type="submission" date="2023-03" db="EMBL/GenBank/DDBJ databases">
        <title>Chromosome-scale reference genome and RAD-based genetic map of yellow starthistle (Centaurea solstitialis) reveal putative structural variation and QTLs associated with invader traits.</title>
        <authorList>
            <person name="Reatini B."/>
            <person name="Cang F.A."/>
            <person name="Jiang Q."/>
            <person name="Mckibben M.T.W."/>
            <person name="Barker M.S."/>
            <person name="Rieseberg L.H."/>
            <person name="Dlugosch K.M."/>
        </authorList>
    </citation>
    <scope>NUCLEOTIDE SEQUENCE</scope>
    <source>
        <strain evidence="2">CAN-66</strain>
        <tissue evidence="2">Leaf</tissue>
    </source>
</reference>